<proteinExistence type="predicted"/>
<comment type="caution">
    <text evidence="1">The sequence shown here is derived from an EMBL/GenBank/DDBJ whole genome shotgun (WGS) entry which is preliminary data.</text>
</comment>
<evidence type="ECO:0000313" key="2">
    <source>
        <dbReference type="Proteomes" id="UP000309676"/>
    </source>
</evidence>
<reference evidence="1 2" key="1">
    <citation type="submission" date="2019-05" db="EMBL/GenBank/DDBJ databases">
        <authorList>
            <person name="Narsing Rao M.P."/>
            <person name="Li W.J."/>
        </authorList>
    </citation>
    <scope>NUCLEOTIDE SEQUENCE [LARGE SCALE GENOMIC DNA]</scope>
    <source>
        <strain evidence="1 2">SYSU_K30003</strain>
    </source>
</reference>
<sequence length="162" mass="18888">MAITSTTNYYEWLGMADRQEELRETVERIGYDAFRVLVDQLEKALKEVEEGGFDDYAARLAAGERLFPEPSRFSPTWQVVWAELGEKLRWKRYAYEAVSSADREGEWQIVMDNPFTNNEVVCYPTLSFIEAAYLFGYFKPTLEKNEYLRLQKVVNALQLTGE</sequence>
<dbReference type="Proteomes" id="UP000309676">
    <property type="component" value="Unassembled WGS sequence"/>
</dbReference>
<dbReference type="OrthoDB" id="2678291at2"/>
<dbReference type="AlphaFoldDB" id="A0A5R9G5D0"/>
<organism evidence="1 2">
    <name type="scientific">Paenibacillus antri</name>
    <dbReference type="NCBI Taxonomy" id="2582848"/>
    <lineage>
        <taxon>Bacteria</taxon>
        <taxon>Bacillati</taxon>
        <taxon>Bacillota</taxon>
        <taxon>Bacilli</taxon>
        <taxon>Bacillales</taxon>
        <taxon>Paenibacillaceae</taxon>
        <taxon>Paenibacillus</taxon>
    </lineage>
</organism>
<keyword evidence="2" id="KW-1185">Reference proteome</keyword>
<dbReference type="EMBL" id="VCIW01000016">
    <property type="protein sequence ID" value="TLS50249.1"/>
    <property type="molecule type" value="Genomic_DNA"/>
</dbReference>
<gene>
    <name evidence="1" type="ORF">FE782_21525</name>
</gene>
<protein>
    <submittedName>
        <fullName evidence="1">Uncharacterized protein</fullName>
    </submittedName>
</protein>
<name>A0A5R9G5D0_9BACL</name>
<evidence type="ECO:0000313" key="1">
    <source>
        <dbReference type="EMBL" id="TLS50249.1"/>
    </source>
</evidence>
<accession>A0A5R9G5D0</accession>
<dbReference type="RefSeq" id="WP_138196403.1">
    <property type="nucleotide sequence ID" value="NZ_VCIW01000016.1"/>
</dbReference>